<dbReference type="InterPro" id="IPR016161">
    <property type="entry name" value="Ald_DH/histidinol_DH"/>
</dbReference>
<gene>
    <name evidence="1" type="ORF">ESB04_01405</name>
</gene>
<comment type="caution">
    <text evidence="1">The sequence shown here is derived from an EMBL/GenBank/DDBJ whole genome shotgun (WGS) entry which is preliminary data.</text>
</comment>
<dbReference type="AlphaFoldDB" id="A0A4Q1C256"/>
<dbReference type="RefSeq" id="WP_129025489.1">
    <property type="nucleotide sequence ID" value="NZ_SDHY01000001.1"/>
</dbReference>
<evidence type="ECO:0000313" key="1">
    <source>
        <dbReference type="EMBL" id="RXK52334.1"/>
    </source>
</evidence>
<sequence length="337" mass="38154">MKKDSFLQLIGFLHDYFTKSSNKEKIELFIEKAKDENPWFSDHLIREAMDAIQIQFFDINAWEVFFQEHPEHVKASKKVGLILAGNLPAVGLHDVLMTLASGNTALVKLSSQDKSIMQLYIQVMQSFSSDVPVQLVDRLQGAEAVIATGSDFSSSYFSHYFASMPHIIRKNRTSIALLTGNESKQDFEGLAKDIFSYYGLGCRNVSTIAIPESFDPTPLFDVLTTYHGVLDHNKYSNNYQYHKTLFLLNQVQHFDLGNLLVLERDELVSPVGVIFLKRYSSLDELNAWIQAHEHKIQCVVSQEKTASNRVYFGESQQPGLSDFADGIDTYAFLSNLS</sequence>
<dbReference type="GO" id="GO:0016491">
    <property type="term" value="F:oxidoreductase activity"/>
    <property type="evidence" value="ECO:0007669"/>
    <property type="project" value="InterPro"/>
</dbReference>
<dbReference type="Proteomes" id="UP000289455">
    <property type="component" value="Unassembled WGS sequence"/>
</dbReference>
<evidence type="ECO:0000313" key="2">
    <source>
        <dbReference type="Proteomes" id="UP000289455"/>
    </source>
</evidence>
<dbReference type="SUPFAM" id="SSF53720">
    <property type="entry name" value="ALDH-like"/>
    <property type="match status" value="1"/>
</dbReference>
<protein>
    <submittedName>
        <fullName evidence="1">Acyl-CoA reductase</fullName>
    </submittedName>
</protein>
<reference evidence="1 2" key="1">
    <citation type="submission" date="2019-01" db="EMBL/GenBank/DDBJ databases">
        <title>Cytophagaceae bacterium strain CAR-16.</title>
        <authorList>
            <person name="Chen W.-M."/>
        </authorList>
    </citation>
    <scope>NUCLEOTIDE SEQUENCE [LARGE SCALE GENOMIC DNA]</scope>
    <source>
        <strain evidence="1 2">CAR-16</strain>
    </source>
</reference>
<accession>A0A4Q1C256</accession>
<proteinExistence type="predicted"/>
<name>A0A4Q1C256_9BACT</name>
<dbReference type="EMBL" id="SDHY01000001">
    <property type="protein sequence ID" value="RXK52334.1"/>
    <property type="molecule type" value="Genomic_DNA"/>
</dbReference>
<organism evidence="1 2">
    <name type="scientific">Aquirufa rosea</name>
    <dbReference type="NCBI Taxonomy" id="2509241"/>
    <lineage>
        <taxon>Bacteria</taxon>
        <taxon>Pseudomonadati</taxon>
        <taxon>Bacteroidota</taxon>
        <taxon>Cytophagia</taxon>
        <taxon>Cytophagales</taxon>
        <taxon>Flectobacillaceae</taxon>
        <taxon>Aquirufa</taxon>
    </lineage>
</organism>
<keyword evidence="2" id="KW-1185">Reference proteome</keyword>
<dbReference type="OrthoDB" id="1522941at2"/>